<gene>
    <name evidence="2" type="ORF">SAMN04489793_3606</name>
</gene>
<evidence type="ECO:0000313" key="3">
    <source>
        <dbReference type="Proteomes" id="UP000182241"/>
    </source>
</evidence>
<accession>A0A1H4WM20</accession>
<dbReference type="Proteomes" id="UP000182241">
    <property type="component" value="Unassembled WGS sequence"/>
</dbReference>
<protein>
    <submittedName>
        <fullName evidence="2">Phage portal protein, SPP1 Gp6-like</fullName>
    </submittedName>
</protein>
<dbReference type="AlphaFoldDB" id="A0A1H4WM20"/>
<dbReference type="RefSeq" id="WP_074850672.1">
    <property type="nucleotide sequence ID" value="NZ_FNSA01000003.1"/>
</dbReference>
<proteinExistence type="predicted"/>
<evidence type="ECO:0000313" key="2">
    <source>
        <dbReference type="EMBL" id="SEC94295.1"/>
    </source>
</evidence>
<sequence>MTEPTLAELDNALNVRLPQLNRLGKYYAGQQPLSFIAPEARKALGQRFDRYSVNLPRLAVTAIAERLRVQSFRTADGARDTALIAAWRRNDLDQLAPVAHREALAVGEAAVIVWADERGKARVSVESAEQVAVYRDAGSRETIAAIKRWVDKAPDGTDRQTRWVVYYPDRIVHLQGDGASITAAKTLKTVDNPLLAVNVVALTNADRPMDTFGVSEFEDLIPITDGINKLSTDLLTASEYGARPRRWATGLELEEKPVVDDEGNPVLDDDGEPVMEAVNPIGETDKLMINEDSAGKFGQLDGAALDGYENAVSVMLQQAMAVSGLPAHYVGVTTSVPSSAEAIRAAEAGLTAKAEAAQAKFGRAWEAVGRLIHAIEDGGEVDDYAPQIVWSDPATRSVAQEADATVKLHGASIISTAEARERLDIDNPDDTPAPPPADARVSDASKGRTPDATPPKGRVSPATPAAPKQGGDFNPMTAAF</sequence>
<dbReference type="Pfam" id="PF05133">
    <property type="entry name" value="SPP1_portal"/>
    <property type="match status" value="1"/>
</dbReference>
<name>A0A1H4WM20_TSUTY</name>
<feature type="region of interest" description="Disordered" evidence="1">
    <location>
        <begin position="419"/>
        <end position="480"/>
    </location>
</feature>
<reference evidence="3" key="1">
    <citation type="submission" date="2016-10" db="EMBL/GenBank/DDBJ databases">
        <authorList>
            <person name="Varghese N."/>
            <person name="Submissions S."/>
        </authorList>
    </citation>
    <scope>NUCLEOTIDE SEQUENCE [LARGE SCALE GENOMIC DNA]</scope>
    <source>
        <strain evidence="3">DSM 44234</strain>
    </source>
</reference>
<dbReference type="OrthoDB" id="1780383at2"/>
<keyword evidence="3" id="KW-1185">Reference proteome</keyword>
<dbReference type="InterPro" id="IPR021145">
    <property type="entry name" value="Portal_protein_SPP1_Gp6-like"/>
</dbReference>
<dbReference type="EMBL" id="FNSA01000003">
    <property type="protein sequence ID" value="SEC94295.1"/>
    <property type="molecule type" value="Genomic_DNA"/>
</dbReference>
<dbReference type="STRING" id="57704.SAMN04489793_3606"/>
<organism evidence="2 3">
    <name type="scientific">Tsukamurella tyrosinosolvens</name>
    <dbReference type="NCBI Taxonomy" id="57704"/>
    <lineage>
        <taxon>Bacteria</taxon>
        <taxon>Bacillati</taxon>
        <taxon>Actinomycetota</taxon>
        <taxon>Actinomycetes</taxon>
        <taxon>Mycobacteriales</taxon>
        <taxon>Tsukamurellaceae</taxon>
        <taxon>Tsukamurella</taxon>
    </lineage>
</organism>
<evidence type="ECO:0000256" key="1">
    <source>
        <dbReference type="SAM" id="MobiDB-lite"/>
    </source>
</evidence>
<feature type="compositionally biased region" description="Basic and acidic residues" evidence="1">
    <location>
        <begin position="440"/>
        <end position="449"/>
    </location>
</feature>